<protein>
    <submittedName>
        <fullName evidence="1">HPF/RaiA family ribosome-associated protein</fullName>
    </submittedName>
</protein>
<evidence type="ECO:0000313" key="2">
    <source>
        <dbReference type="Proteomes" id="UP000826212"/>
    </source>
</evidence>
<dbReference type="Proteomes" id="UP000826212">
    <property type="component" value="Chromosome"/>
</dbReference>
<keyword evidence="2" id="KW-1185">Reference proteome</keyword>
<dbReference type="EMBL" id="CP081303">
    <property type="protein sequence ID" value="QZE13109.1"/>
    <property type="molecule type" value="Genomic_DNA"/>
</dbReference>
<sequence length="100" mass="11577">MKVTFQSVQFKADQKLLDFTEKKVEKLDQYFDSIIGAEVIFRLVSDQDKVNKVAEIKLSIPEHDYLFAKKNAVSFEEAVDLAVAAVKHQLERVKEKSRFK</sequence>
<reference evidence="1" key="1">
    <citation type="submission" date="2021-08" db="EMBL/GenBank/DDBJ databases">
        <title>Novel anaerobic bacterium isolated from sea squirt in East Sea, Republic of Korea.</title>
        <authorList>
            <person name="Nguyen T.H."/>
            <person name="Li Z."/>
            <person name="Lee Y.-J."/>
            <person name="Ko J."/>
            <person name="Kim S.-G."/>
        </authorList>
    </citation>
    <scope>NUCLEOTIDE SEQUENCE</scope>
    <source>
        <strain evidence="1">KCTC 25031</strain>
    </source>
</reference>
<accession>A0AC61NCA7</accession>
<name>A0AC61NCA7_9BACT</name>
<organism evidence="1 2">
    <name type="scientific">Halosquirtibacter laminarini</name>
    <dbReference type="NCBI Taxonomy" id="3374600"/>
    <lineage>
        <taxon>Bacteria</taxon>
        <taxon>Pseudomonadati</taxon>
        <taxon>Bacteroidota</taxon>
        <taxon>Bacteroidia</taxon>
        <taxon>Marinilabiliales</taxon>
        <taxon>Prolixibacteraceae</taxon>
        <taxon>Halosquirtibacter</taxon>
    </lineage>
</organism>
<evidence type="ECO:0000313" key="1">
    <source>
        <dbReference type="EMBL" id="QZE13109.1"/>
    </source>
</evidence>
<proteinExistence type="predicted"/>
<gene>
    <name evidence="1" type="ORF">K4L44_10965</name>
</gene>